<evidence type="ECO:0000313" key="2">
    <source>
        <dbReference type="EMBL" id="CAC5433539.1"/>
    </source>
</evidence>
<sequence length="489" mass="55963">MRRLCVARSLRRTALLSSFRVSNSVSEEKAKWEQKKKEAAEKGFARRDGADDRVLMSQLFEAPVSISGGVAVANLPPKQRETTDFDAYQLSTTDFTSLVTPHGAPSKSGLGAGFGVKEDKRLGFLRPRHQLQPYAGSTSIVPKFDENGLPIDETLTPEQVIQKRREYMKSYEGTTMGAREHFLLVDLDFQKDAMLFGNTREEFERNVTKLKNVIIAYNKWEWTDNFYYYTTVLLKLLTVWVLMECLQQFYELRLFASYYDDFVEAMEAEMAALELKRKADLADAAEELRRHKPDFKSVLEAIARKRDHLADVEARAAEEAVRQKEAESEEQARPTASGLADLLWEALRVNKGCASTKAETVAKLSPLDIKNPSASHPMDTTFEERHNEQRREADEAREMRRLTALSRSSAHEGVWSHVWNRICGIFHAQRCLRREEVVQYTYAGAPTSIPSMRALRRILLPRSEDVVQIVREEMIAYKQEKARSYAHPL</sequence>
<dbReference type="VEuPathDB" id="TriTrypDB:LdCL_330040700"/>
<evidence type="ECO:0000313" key="3">
    <source>
        <dbReference type="Proteomes" id="UP000601710"/>
    </source>
</evidence>
<organism evidence="2 3">
    <name type="scientific">Leishmania donovani</name>
    <dbReference type="NCBI Taxonomy" id="5661"/>
    <lineage>
        <taxon>Eukaryota</taxon>
        <taxon>Discoba</taxon>
        <taxon>Euglenozoa</taxon>
        <taxon>Kinetoplastea</taxon>
        <taxon>Metakinetoplastina</taxon>
        <taxon>Trypanosomatida</taxon>
        <taxon>Trypanosomatidae</taxon>
        <taxon>Leishmaniinae</taxon>
        <taxon>Leishmania</taxon>
    </lineage>
</organism>
<feature type="region of interest" description="Disordered" evidence="1">
    <location>
        <begin position="368"/>
        <end position="395"/>
    </location>
</feature>
<proteinExistence type="predicted"/>
<dbReference type="EMBL" id="LR812653">
    <property type="protein sequence ID" value="CAC5433539.1"/>
    <property type="molecule type" value="Genomic_DNA"/>
</dbReference>
<reference evidence="2" key="1">
    <citation type="submission" date="2020-06" db="EMBL/GenBank/DDBJ databases">
        <authorList>
            <person name="Camacho E."/>
            <person name="Gonzalez-de la Fuente S."/>
            <person name="Rastrojo A."/>
            <person name="Peiro-Pastor R."/>
            <person name="Solana JC."/>
            <person name="Tabera L."/>
            <person name="Gamarro F."/>
            <person name="Carrasco-Ramiro F."/>
            <person name="Requena JM."/>
            <person name="Aguado B."/>
        </authorList>
    </citation>
    <scope>NUCLEOTIDE SEQUENCE</scope>
</reference>
<dbReference type="VEuPathDB" id="TriTrypDB:LDHU3_33.4790"/>
<accession>A0A6J8FPM8</accession>
<name>A0A6J8FPM8_LEIDO</name>
<dbReference type="AlphaFoldDB" id="A0A6J8FPM8"/>
<dbReference type="VEuPathDB" id="TriTrypDB:LdBPK_333310.1"/>
<feature type="compositionally biased region" description="Basic and acidic residues" evidence="1">
    <location>
        <begin position="382"/>
        <end position="395"/>
    </location>
</feature>
<dbReference type="Proteomes" id="UP000601710">
    <property type="component" value="Chromosome 33"/>
</dbReference>
<protein>
    <submittedName>
        <fullName evidence="2">Hypothetical_protein_conserved</fullName>
    </submittedName>
</protein>
<gene>
    <name evidence="2" type="ORF">LDHU3_33.4790</name>
</gene>
<evidence type="ECO:0000256" key="1">
    <source>
        <dbReference type="SAM" id="MobiDB-lite"/>
    </source>
</evidence>